<dbReference type="EMBL" id="PVYX01000001">
    <property type="protein sequence ID" value="PRX57000.1"/>
    <property type="molecule type" value="Genomic_DNA"/>
</dbReference>
<feature type="compositionally biased region" description="Polar residues" evidence="1">
    <location>
        <begin position="157"/>
        <end position="186"/>
    </location>
</feature>
<dbReference type="AlphaFoldDB" id="A0A2T0MHE7"/>
<protein>
    <recommendedName>
        <fullName evidence="5">Outer membrane protein with beta-barrel domain</fullName>
    </recommendedName>
</protein>
<sequence length="514" mass="56438">MGKKNLEQLFKDTFQDFHESPDDNVWKSIEATLDKKKNKKRVIPIWWQLGGVAALFAILFFAINPLDSSKETDNNNQIQVVDTENKDESLPETKVIDSIKNSPQTTVASEEGDSVNESVSEDEEGSSNLNLNKSNSNGLASSDESVKEAKVTEGKEQSNPSSSLETAVAQNTNSTSEANNTQNPVNQILDDPENKTQDAVVAVDKQMQEEESLGILEKDGKESLNSQESEVAQADIEKKVEKELPEKKSIYDAIAEKNAEDEEELLAENRESKWAVGPSVAPVYFTGTGEGSPIHSNFSSNSKSGNVNLSYGLTVTYNLGKRLKVRSGVHRVDYGYDTNEVLFSSSLEGSTNELIDNINYTETSRNLVIQSSKSVPDRAAVDNFSEIQSNETSALSGEMVQQLGYIEVPLELNYALIDKKFGVDIIGGFSSLFLVDDTILLESDELVTEVGEANNANSINFSTNVGLGFNYKVSPKVQLNLEPMFKYQLNTFSETAGPFRPFSVGVYSGVSLKF</sequence>
<feature type="compositionally biased region" description="Acidic residues" evidence="1">
    <location>
        <begin position="110"/>
        <end position="125"/>
    </location>
</feature>
<feature type="compositionally biased region" description="Polar residues" evidence="1">
    <location>
        <begin position="99"/>
        <end position="108"/>
    </location>
</feature>
<dbReference type="OrthoDB" id="1113942at2"/>
<accession>A0A2T0MHE7</accession>
<keyword evidence="2" id="KW-1133">Transmembrane helix</keyword>
<feature type="transmembrane region" description="Helical" evidence="2">
    <location>
        <begin position="45"/>
        <end position="63"/>
    </location>
</feature>
<comment type="caution">
    <text evidence="3">The sequence shown here is derived from an EMBL/GenBank/DDBJ whole genome shotgun (WGS) entry which is preliminary data.</text>
</comment>
<feature type="compositionally biased region" description="Basic and acidic residues" evidence="1">
    <location>
        <begin position="83"/>
        <end position="97"/>
    </location>
</feature>
<feature type="region of interest" description="Disordered" evidence="1">
    <location>
        <begin position="71"/>
        <end position="197"/>
    </location>
</feature>
<evidence type="ECO:0000256" key="2">
    <source>
        <dbReference type="SAM" id="Phobius"/>
    </source>
</evidence>
<feature type="compositionally biased region" description="Low complexity" evidence="1">
    <location>
        <begin position="126"/>
        <end position="142"/>
    </location>
</feature>
<proteinExistence type="predicted"/>
<reference evidence="3 4" key="1">
    <citation type="submission" date="2018-03" db="EMBL/GenBank/DDBJ databases">
        <title>Genomic Encyclopedia of Archaeal and Bacterial Type Strains, Phase II (KMG-II): from individual species to whole genera.</title>
        <authorList>
            <person name="Goeker M."/>
        </authorList>
    </citation>
    <scope>NUCLEOTIDE SEQUENCE [LARGE SCALE GENOMIC DNA]</scope>
    <source>
        <strain evidence="3 4">DSM 25027</strain>
    </source>
</reference>
<feature type="compositionally biased region" description="Basic and acidic residues" evidence="1">
    <location>
        <begin position="144"/>
        <end position="156"/>
    </location>
</feature>
<gene>
    <name evidence="3" type="ORF">CLV81_1001</name>
</gene>
<evidence type="ECO:0000313" key="3">
    <source>
        <dbReference type="EMBL" id="PRX57000.1"/>
    </source>
</evidence>
<keyword evidence="2" id="KW-0812">Transmembrane</keyword>
<evidence type="ECO:0000313" key="4">
    <source>
        <dbReference type="Proteomes" id="UP000237640"/>
    </source>
</evidence>
<keyword evidence="4" id="KW-1185">Reference proteome</keyword>
<evidence type="ECO:0000256" key="1">
    <source>
        <dbReference type="SAM" id="MobiDB-lite"/>
    </source>
</evidence>
<evidence type="ECO:0008006" key="5">
    <source>
        <dbReference type="Google" id="ProtNLM"/>
    </source>
</evidence>
<dbReference type="RefSeq" id="WP_106143924.1">
    <property type="nucleotide sequence ID" value="NZ_PVYX01000001.1"/>
</dbReference>
<organism evidence="3 4">
    <name type="scientific">Flagellimonas meridianipacifica</name>
    <dbReference type="NCBI Taxonomy" id="1080225"/>
    <lineage>
        <taxon>Bacteria</taxon>
        <taxon>Pseudomonadati</taxon>
        <taxon>Bacteroidota</taxon>
        <taxon>Flavobacteriia</taxon>
        <taxon>Flavobacteriales</taxon>
        <taxon>Flavobacteriaceae</taxon>
        <taxon>Flagellimonas</taxon>
    </lineage>
</organism>
<name>A0A2T0MHE7_9FLAO</name>
<keyword evidence="2" id="KW-0472">Membrane</keyword>
<dbReference type="Proteomes" id="UP000237640">
    <property type="component" value="Unassembled WGS sequence"/>
</dbReference>